<dbReference type="InterPro" id="IPR036010">
    <property type="entry name" value="2Fe-2S_ferredoxin-like_sf"/>
</dbReference>
<evidence type="ECO:0000256" key="6">
    <source>
        <dbReference type="SAM" id="MobiDB-lite"/>
    </source>
</evidence>
<comment type="caution">
    <text evidence="8">The sequence shown here is derived from an EMBL/GenBank/DDBJ whole genome shotgun (WGS) entry which is preliminary data.</text>
</comment>
<dbReference type="SUPFAM" id="SSF54292">
    <property type="entry name" value="2Fe-2S ferredoxin-like"/>
    <property type="match status" value="1"/>
</dbReference>
<dbReference type="Proteomes" id="UP001152888">
    <property type="component" value="Unassembled WGS sequence"/>
</dbReference>
<sequence>MSILRTLLRHAFQSRYFSIAEFKRAQNKADKGRDEKQKDGKKQSPKMKTFKIYSCRPMVLDALMKIKMEQDSTLAFRKSCREGICGSCGVNIDGINRLACLHKIRPRGTTKIYPLPHMYVIKDLIVDMNKFLAQHNRIKPYPIPKELCVKSEGDQQFLQSIKDREKMRLEPGRAISQLRLYLSKFKKKPKPDMVGKAPSDPYKACPKDECE</sequence>
<evidence type="ECO:0000256" key="5">
    <source>
        <dbReference type="ARBA" id="ARBA00023014"/>
    </source>
</evidence>
<organism evidence="8 9">
    <name type="scientific">Acanthoscelides obtectus</name>
    <name type="common">Bean weevil</name>
    <name type="synonym">Bruchus obtectus</name>
    <dbReference type="NCBI Taxonomy" id="200917"/>
    <lineage>
        <taxon>Eukaryota</taxon>
        <taxon>Metazoa</taxon>
        <taxon>Ecdysozoa</taxon>
        <taxon>Arthropoda</taxon>
        <taxon>Hexapoda</taxon>
        <taxon>Insecta</taxon>
        <taxon>Pterygota</taxon>
        <taxon>Neoptera</taxon>
        <taxon>Endopterygota</taxon>
        <taxon>Coleoptera</taxon>
        <taxon>Polyphaga</taxon>
        <taxon>Cucujiformia</taxon>
        <taxon>Chrysomeloidea</taxon>
        <taxon>Chrysomelidae</taxon>
        <taxon>Bruchinae</taxon>
        <taxon>Bruchini</taxon>
        <taxon>Acanthoscelides</taxon>
    </lineage>
</organism>
<evidence type="ECO:0000256" key="4">
    <source>
        <dbReference type="ARBA" id="ARBA00022714"/>
    </source>
</evidence>
<dbReference type="InterPro" id="IPR001041">
    <property type="entry name" value="2Fe-2S_ferredoxin-type"/>
</dbReference>
<evidence type="ECO:0000313" key="9">
    <source>
        <dbReference type="Proteomes" id="UP001152888"/>
    </source>
</evidence>
<dbReference type="InterPro" id="IPR006058">
    <property type="entry name" value="2Fe2S_fd_BS"/>
</dbReference>
<dbReference type="InterPro" id="IPR012675">
    <property type="entry name" value="Beta-grasp_dom_sf"/>
</dbReference>
<keyword evidence="5" id="KW-0411">Iron-sulfur</keyword>
<dbReference type="NCBIfam" id="TIGR00384">
    <property type="entry name" value="dhsB"/>
    <property type="match status" value="1"/>
</dbReference>
<evidence type="ECO:0000259" key="7">
    <source>
        <dbReference type="PROSITE" id="PS51085"/>
    </source>
</evidence>
<dbReference type="AlphaFoldDB" id="A0A9P0JX46"/>
<evidence type="ECO:0000256" key="1">
    <source>
        <dbReference type="ARBA" id="ARBA00004443"/>
    </source>
</evidence>
<keyword evidence="4" id="KW-0479">Metal-binding</keyword>
<dbReference type="GO" id="GO:0051537">
    <property type="term" value="F:2 iron, 2 sulfur cluster binding"/>
    <property type="evidence" value="ECO:0007669"/>
    <property type="project" value="UniProtKB-KW"/>
</dbReference>
<keyword evidence="9" id="KW-1185">Reference proteome</keyword>
<dbReference type="GO" id="GO:0006099">
    <property type="term" value="P:tricarboxylic acid cycle"/>
    <property type="evidence" value="ECO:0007669"/>
    <property type="project" value="InterPro"/>
</dbReference>
<keyword evidence="4" id="KW-0408">Iron</keyword>
<feature type="domain" description="2Fe-2S ferredoxin-type" evidence="7">
    <location>
        <begin position="41"/>
        <end position="118"/>
    </location>
</feature>
<feature type="region of interest" description="Disordered" evidence="6">
    <location>
        <begin position="188"/>
        <end position="211"/>
    </location>
</feature>
<dbReference type="InterPro" id="IPR004489">
    <property type="entry name" value="Succ_DH/fum_Rdtase_Fe-S"/>
</dbReference>
<protein>
    <recommendedName>
        <fullName evidence="3">Succinate dehydrogenase [ubiquinone] iron-sulfur subunit, mitochondrial</fullName>
    </recommendedName>
</protein>
<evidence type="ECO:0000256" key="3">
    <source>
        <dbReference type="ARBA" id="ARBA00016766"/>
    </source>
</evidence>
<dbReference type="PANTHER" id="PTHR11921">
    <property type="entry name" value="SUCCINATE DEHYDROGENASE IRON-SULFUR PROTEIN"/>
    <property type="match status" value="1"/>
</dbReference>
<dbReference type="InterPro" id="IPR025192">
    <property type="entry name" value="Succ_DH/fum_Rdtase_N"/>
</dbReference>
<reference evidence="8" key="1">
    <citation type="submission" date="2022-03" db="EMBL/GenBank/DDBJ databases">
        <authorList>
            <person name="Sayadi A."/>
        </authorList>
    </citation>
    <scope>NUCLEOTIDE SEQUENCE</scope>
</reference>
<keyword evidence="4" id="KW-0001">2Fe-2S</keyword>
<name>A0A9P0JX46_ACAOB</name>
<accession>A0A9P0JX46</accession>
<dbReference type="EMBL" id="CAKOFQ010006698">
    <property type="protein sequence ID" value="CAH1962000.1"/>
    <property type="molecule type" value="Genomic_DNA"/>
</dbReference>
<dbReference type="InterPro" id="IPR050573">
    <property type="entry name" value="SDH/FRD_Iron-Sulfur"/>
</dbReference>
<dbReference type="OrthoDB" id="1696654at2759"/>
<evidence type="ECO:0000313" key="8">
    <source>
        <dbReference type="EMBL" id="CAH1962000.1"/>
    </source>
</evidence>
<dbReference type="PROSITE" id="PS00197">
    <property type="entry name" value="2FE2S_FER_1"/>
    <property type="match status" value="1"/>
</dbReference>
<proteinExistence type="predicted"/>
<gene>
    <name evidence="8" type="ORF">ACAOBT_LOCUS4442</name>
</gene>
<comment type="subcellular location">
    <subcellularLocation>
        <location evidence="1">Mitochondrion inner membrane</location>
        <topology evidence="1">Peripheral membrane protein</topology>
        <orientation evidence="1">Matrix side</orientation>
    </subcellularLocation>
</comment>
<dbReference type="GO" id="GO:0022904">
    <property type="term" value="P:respiratory electron transport chain"/>
    <property type="evidence" value="ECO:0007669"/>
    <property type="project" value="TreeGrafter"/>
</dbReference>
<dbReference type="PROSITE" id="PS51085">
    <property type="entry name" value="2FE2S_FER_2"/>
    <property type="match status" value="1"/>
</dbReference>
<dbReference type="GO" id="GO:0016491">
    <property type="term" value="F:oxidoreductase activity"/>
    <property type="evidence" value="ECO:0007669"/>
    <property type="project" value="InterPro"/>
</dbReference>
<dbReference type="GO" id="GO:0005743">
    <property type="term" value="C:mitochondrial inner membrane"/>
    <property type="evidence" value="ECO:0007669"/>
    <property type="project" value="UniProtKB-SubCell"/>
</dbReference>
<dbReference type="GO" id="GO:0009055">
    <property type="term" value="F:electron transfer activity"/>
    <property type="evidence" value="ECO:0007669"/>
    <property type="project" value="InterPro"/>
</dbReference>
<dbReference type="Pfam" id="PF13085">
    <property type="entry name" value="Fer2_3"/>
    <property type="match status" value="1"/>
</dbReference>
<dbReference type="PANTHER" id="PTHR11921:SF29">
    <property type="entry name" value="SUCCINATE DEHYDROGENASE [UBIQUINONE] IRON-SULFUR SUBUNIT, MITOCHONDRIAL"/>
    <property type="match status" value="1"/>
</dbReference>
<dbReference type="Gene3D" id="3.10.20.30">
    <property type="match status" value="1"/>
</dbReference>
<comment type="pathway">
    <text evidence="2">Carbohydrate metabolism; tricarboxylic acid cycle; fumarate from succinate (eukaryal route): step 1/1.</text>
</comment>
<evidence type="ECO:0000256" key="2">
    <source>
        <dbReference type="ARBA" id="ARBA00004788"/>
    </source>
</evidence>